<dbReference type="Proteomes" id="UP001589767">
    <property type="component" value="Unassembled WGS sequence"/>
</dbReference>
<name>A0ABV6H2C0_9PAST</name>
<reference evidence="1 2" key="1">
    <citation type="submission" date="2024-09" db="EMBL/GenBank/DDBJ databases">
        <authorList>
            <person name="Sun Q."/>
            <person name="Mori K."/>
        </authorList>
    </citation>
    <scope>NUCLEOTIDE SEQUENCE [LARGE SCALE GENOMIC DNA]</scope>
    <source>
        <strain evidence="1 2">CCM 7539</strain>
    </source>
</reference>
<evidence type="ECO:0000313" key="1">
    <source>
        <dbReference type="EMBL" id="MFC0309756.1"/>
    </source>
</evidence>
<organism evidence="1 2">
    <name type="scientific">Gallibacterium trehalosifermentans</name>
    <dbReference type="NCBI Taxonomy" id="516935"/>
    <lineage>
        <taxon>Bacteria</taxon>
        <taxon>Pseudomonadati</taxon>
        <taxon>Pseudomonadota</taxon>
        <taxon>Gammaproteobacteria</taxon>
        <taxon>Pasteurellales</taxon>
        <taxon>Pasteurellaceae</taxon>
        <taxon>Gallibacterium</taxon>
    </lineage>
</organism>
<comment type="caution">
    <text evidence="1">The sequence shown here is derived from an EMBL/GenBank/DDBJ whole genome shotgun (WGS) entry which is preliminary data.</text>
</comment>
<dbReference type="InterPro" id="IPR010352">
    <property type="entry name" value="DUF945"/>
</dbReference>
<protein>
    <submittedName>
        <fullName evidence="1">YdgA family protein</fullName>
    </submittedName>
</protein>
<evidence type="ECO:0000313" key="2">
    <source>
        <dbReference type="Proteomes" id="UP001589767"/>
    </source>
</evidence>
<gene>
    <name evidence="1" type="ORF">ACFFHK_08585</name>
</gene>
<dbReference type="RefSeq" id="WP_382371486.1">
    <property type="nucleotide sequence ID" value="NZ_JBHLWB010000009.1"/>
</dbReference>
<keyword evidence="2" id="KW-1185">Reference proteome</keyword>
<dbReference type="EMBL" id="JBHLWB010000009">
    <property type="protein sequence ID" value="MFC0309756.1"/>
    <property type="molecule type" value="Genomic_DNA"/>
</dbReference>
<proteinExistence type="predicted"/>
<dbReference type="Pfam" id="PF06097">
    <property type="entry name" value="DUF945"/>
    <property type="match status" value="1"/>
</dbReference>
<sequence length="467" mass="53402">MMQKKLAIIPATILVLGGIWIGGAWYTGKQIEQIYPEEVAAINQNPLIQLENIKFQRHIFSSEMQYDVKMGDKSFPVQSHIYHGPLPTNLLSQSSFQPLMASVETTLIKNEQTEPFFKLFSKAQPFLLTTNVDYQQQLNLNLAISSGKLQTEKGQANWSDSQYQLTLDKEKNIHYQATLNHLDLNIITDQRNELPSKILIEEFATQGDLQLTQWKYLPVGKGTSKVKRLQIEQLLKKEGNQTFSITYENQISHEESSKDGDFFSIKSEGTIDNVLINQQSLYAQKAKFELNHLQGEAFQKIVEAALENDQAKLGKALQTIFTNQPQFIIAPLALHNANGQFALNSHIQLGQMDFKQALDKGKLEDIFNQLRLSLVLDKAFQQQFITGIIKMLYTQQAEKTISDQDVENIQTGIQRLLQEQVVRGILTETETSYEFNFEQKDKKFYLNQQEIPKEVLFFALLQLVTGF</sequence>
<accession>A0ABV6H2C0</accession>